<dbReference type="CDD" id="cd00761">
    <property type="entry name" value="Glyco_tranf_GTA_type"/>
    <property type="match status" value="1"/>
</dbReference>
<evidence type="ECO:0000256" key="2">
    <source>
        <dbReference type="ARBA" id="ARBA00006739"/>
    </source>
</evidence>
<evidence type="ECO:0000313" key="7">
    <source>
        <dbReference type="EMBL" id="SFA70261.1"/>
    </source>
</evidence>
<dbReference type="OrthoDB" id="9787979at2"/>
<comment type="pathway">
    <text evidence="1">Cell wall biogenesis; cell wall polysaccharide biosynthesis.</text>
</comment>
<dbReference type="PANTHER" id="PTHR43179:SF12">
    <property type="entry name" value="GALACTOFURANOSYLTRANSFERASE GLFT2"/>
    <property type="match status" value="1"/>
</dbReference>
<evidence type="ECO:0000256" key="3">
    <source>
        <dbReference type="ARBA" id="ARBA00022676"/>
    </source>
</evidence>
<gene>
    <name evidence="7" type="ORF">SAMN05421867_10196</name>
</gene>
<dbReference type="Gene3D" id="3.90.550.10">
    <property type="entry name" value="Spore Coat Polysaccharide Biosynthesis Protein SpsA, Chain A"/>
    <property type="match status" value="1"/>
</dbReference>
<dbReference type="EMBL" id="FOKA01000001">
    <property type="protein sequence ID" value="SFA70261.1"/>
    <property type="molecule type" value="Genomic_DNA"/>
</dbReference>
<proteinExistence type="inferred from homology"/>
<dbReference type="PANTHER" id="PTHR43179">
    <property type="entry name" value="RHAMNOSYLTRANSFERASE WBBL"/>
    <property type="match status" value="1"/>
</dbReference>
<evidence type="ECO:0000259" key="6">
    <source>
        <dbReference type="Pfam" id="PF00535"/>
    </source>
</evidence>
<keyword evidence="8" id="KW-1185">Reference proteome</keyword>
<dbReference type="InterPro" id="IPR001173">
    <property type="entry name" value="Glyco_trans_2-like"/>
</dbReference>
<accession>A0A1I0V1U1</accession>
<dbReference type="STRING" id="988821.SAMN05421867_10196"/>
<keyword evidence="4 7" id="KW-0808">Transferase</keyword>
<dbReference type="GO" id="GO:0016757">
    <property type="term" value="F:glycosyltransferase activity"/>
    <property type="evidence" value="ECO:0007669"/>
    <property type="project" value="UniProtKB-KW"/>
</dbReference>
<dbReference type="RefSeq" id="WP_090029782.1">
    <property type="nucleotide sequence ID" value="NZ_BONM01000005.1"/>
</dbReference>
<dbReference type="Pfam" id="PF00535">
    <property type="entry name" value="Glycos_transf_2"/>
    <property type="match status" value="1"/>
</dbReference>
<dbReference type="SUPFAM" id="SSF53448">
    <property type="entry name" value="Nucleotide-diphospho-sugar transferases"/>
    <property type="match status" value="1"/>
</dbReference>
<feature type="domain" description="Glycosyltransferase 2-like" evidence="6">
    <location>
        <begin position="41"/>
        <end position="175"/>
    </location>
</feature>
<keyword evidence="3" id="KW-0328">Glycosyltransferase</keyword>
<name>A0A1I0V1U1_9CELL</name>
<dbReference type="InterPro" id="IPR029044">
    <property type="entry name" value="Nucleotide-diphossugar_trans"/>
</dbReference>
<organism evidence="7 8">
    <name type="scientific">Cellulomonas marina</name>
    <dbReference type="NCBI Taxonomy" id="988821"/>
    <lineage>
        <taxon>Bacteria</taxon>
        <taxon>Bacillati</taxon>
        <taxon>Actinomycetota</taxon>
        <taxon>Actinomycetes</taxon>
        <taxon>Micrococcales</taxon>
        <taxon>Cellulomonadaceae</taxon>
        <taxon>Cellulomonas</taxon>
    </lineage>
</organism>
<feature type="region of interest" description="Disordered" evidence="5">
    <location>
        <begin position="1"/>
        <end position="36"/>
    </location>
</feature>
<evidence type="ECO:0000256" key="1">
    <source>
        <dbReference type="ARBA" id="ARBA00004776"/>
    </source>
</evidence>
<evidence type="ECO:0000256" key="5">
    <source>
        <dbReference type="SAM" id="MobiDB-lite"/>
    </source>
</evidence>
<protein>
    <submittedName>
        <fullName evidence="7">Glycosyl transferase family 2</fullName>
    </submittedName>
</protein>
<feature type="compositionally biased region" description="Basic and acidic residues" evidence="5">
    <location>
        <begin position="7"/>
        <end position="16"/>
    </location>
</feature>
<sequence length="312" mass="33691">MTARGEGAGDARDRAPRARSRRWSGAWGGPAEPGPQPLVDVLVPTCGREAELAVTLAGLAAQDDPPFRVIVSDQSDDGASLAAPAVQAMVRVLTAQGRPVELHRHLPRRGLAEHRQSLLERATAPAVLFLDDDVWLEPGQLARMHAALRELGCGFVGSAVQGLSYLDDDRPHERTAFEAWDGPVEPERVRRGTAAFERWRLHNAANLAHVAAEVPVPVDGYLPYRVAWVGACVLYDREALVGTGGYDFWDRLPSTHAGEDVAVQWRVMERHGGAGLLPSGAVHLEAPTTVPVRDVDAFDVLFAAEDEAAARP</sequence>
<dbReference type="AlphaFoldDB" id="A0A1I0V1U1"/>
<reference evidence="7 8" key="1">
    <citation type="submission" date="2016-10" db="EMBL/GenBank/DDBJ databases">
        <authorList>
            <person name="de Groot N.N."/>
        </authorList>
    </citation>
    <scope>NUCLEOTIDE SEQUENCE [LARGE SCALE GENOMIC DNA]</scope>
    <source>
        <strain evidence="7 8">CGMCC 4.6945</strain>
    </source>
</reference>
<evidence type="ECO:0000256" key="4">
    <source>
        <dbReference type="ARBA" id="ARBA00022679"/>
    </source>
</evidence>
<dbReference type="Proteomes" id="UP000199012">
    <property type="component" value="Unassembled WGS sequence"/>
</dbReference>
<evidence type="ECO:0000313" key="8">
    <source>
        <dbReference type="Proteomes" id="UP000199012"/>
    </source>
</evidence>
<comment type="similarity">
    <text evidence="2">Belongs to the glycosyltransferase 2 family.</text>
</comment>